<dbReference type="Gene3D" id="3.30.1120.10">
    <property type="match status" value="1"/>
</dbReference>
<dbReference type="Gene3D" id="3.40.720.10">
    <property type="entry name" value="Alkaline Phosphatase, subunit A"/>
    <property type="match status" value="1"/>
</dbReference>
<dbReference type="PANTHER" id="PTHR42693:SF53">
    <property type="entry name" value="ENDO-4-O-SULFATASE"/>
    <property type="match status" value="1"/>
</dbReference>
<dbReference type="InterPro" id="IPR000917">
    <property type="entry name" value="Sulfatase_N"/>
</dbReference>
<gene>
    <name evidence="4" type="ORF">ACFQND_15695</name>
</gene>
<protein>
    <submittedName>
        <fullName evidence="4">Sulfatase</fullName>
    </submittedName>
</protein>
<dbReference type="RefSeq" id="WP_371434828.1">
    <property type="nucleotide sequence ID" value="NZ_JBHSRS010000079.1"/>
</dbReference>
<evidence type="ECO:0000313" key="4">
    <source>
        <dbReference type="EMBL" id="MFC6282669.1"/>
    </source>
</evidence>
<evidence type="ECO:0000256" key="2">
    <source>
        <dbReference type="ARBA" id="ARBA00022801"/>
    </source>
</evidence>
<dbReference type="Proteomes" id="UP001596270">
    <property type="component" value="Unassembled WGS sequence"/>
</dbReference>
<name>A0ABW1TYG5_9BURK</name>
<dbReference type="CDD" id="cd16144">
    <property type="entry name" value="ARS_like"/>
    <property type="match status" value="1"/>
</dbReference>
<evidence type="ECO:0000259" key="3">
    <source>
        <dbReference type="Pfam" id="PF00884"/>
    </source>
</evidence>
<keyword evidence="5" id="KW-1185">Reference proteome</keyword>
<feature type="domain" description="Sulfatase N-terminal" evidence="3">
    <location>
        <begin position="67"/>
        <end position="427"/>
    </location>
</feature>
<accession>A0ABW1TYG5</accession>
<dbReference type="SUPFAM" id="SSF53649">
    <property type="entry name" value="Alkaline phosphatase-like"/>
    <property type="match status" value="1"/>
</dbReference>
<evidence type="ECO:0000313" key="5">
    <source>
        <dbReference type="Proteomes" id="UP001596270"/>
    </source>
</evidence>
<reference evidence="5" key="1">
    <citation type="journal article" date="2019" name="Int. J. Syst. Evol. Microbiol.">
        <title>The Global Catalogue of Microorganisms (GCM) 10K type strain sequencing project: providing services to taxonomists for standard genome sequencing and annotation.</title>
        <authorList>
            <consortium name="The Broad Institute Genomics Platform"/>
            <consortium name="The Broad Institute Genome Sequencing Center for Infectious Disease"/>
            <person name="Wu L."/>
            <person name="Ma J."/>
        </authorList>
    </citation>
    <scope>NUCLEOTIDE SEQUENCE [LARGE SCALE GENOMIC DNA]</scope>
    <source>
        <strain evidence="5">CCUG 39402</strain>
    </source>
</reference>
<evidence type="ECO:0000256" key="1">
    <source>
        <dbReference type="ARBA" id="ARBA00008779"/>
    </source>
</evidence>
<organism evidence="4 5">
    <name type="scientific">Polaromonas aquatica</name>
    <dbReference type="NCBI Taxonomy" id="332657"/>
    <lineage>
        <taxon>Bacteria</taxon>
        <taxon>Pseudomonadati</taxon>
        <taxon>Pseudomonadota</taxon>
        <taxon>Betaproteobacteria</taxon>
        <taxon>Burkholderiales</taxon>
        <taxon>Comamonadaceae</taxon>
        <taxon>Polaromonas</taxon>
    </lineage>
</organism>
<comment type="caution">
    <text evidence="4">The sequence shown here is derived from an EMBL/GenBank/DDBJ whole genome shotgun (WGS) entry which is preliminary data.</text>
</comment>
<dbReference type="EMBL" id="JBHSRS010000079">
    <property type="protein sequence ID" value="MFC6282669.1"/>
    <property type="molecule type" value="Genomic_DNA"/>
</dbReference>
<dbReference type="Pfam" id="PF00884">
    <property type="entry name" value="Sulfatase"/>
    <property type="match status" value="1"/>
</dbReference>
<dbReference type="InterPro" id="IPR050738">
    <property type="entry name" value="Sulfatase"/>
</dbReference>
<sequence>MKIRTALITTAVVVAGLTALAYANRIYLLQYSLGWYTDIMHPRDANHPVPWATGPATADKPVAQRPPNIIVILADDMGFNDVTTYGGGYAQQGVPTPNIDSIARDGVRFDQGYAGAAVCTVSRAALMTGRYPWRFGVEFTPTPGAMARVAGELYFNPNSPHQVIVDDQKARAAKNFNDLGMPASEQTVAELLKARGYHNIHIGKWHLGSTPEMRPNNQGFDESLFMESGLYLPEKDANVVNAKQDFDPIDKFLWPNMRFGVSYNGGKWFEPSKYLTDYFTDEAVTAIKRNRNQPFFMYLAHWGVHTPLQASKADYDALANIPDHRRRVYAAMVKSVDRSVGRVLQTLRDEGLDDNTIVIFTSDNGAPGYIGIPDVNKPYRGWKLTQFEGGVRVPYVAKWPGHIPAGTRYQQPVSNIDILPTVVAAAGGSLPTDRVIDGVNLLPFLGRNAAPQPQRPLFWRDGPYRTVQDKGWKLIVSEKPKKDWLFDLSKDPTEKTNLAATQPQKLAELKAELQAHHAKMPPPLWPSFIEMPIAIDKTLDQKQTPEDEYTYWYN</sequence>
<keyword evidence="2" id="KW-0378">Hydrolase</keyword>
<comment type="similarity">
    <text evidence="1">Belongs to the sulfatase family.</text>
</comment>
<dbReference type="PANTHER" id="PTHR42693">
    <property type="entry name" value="ARYLSULFATASE FAMILY MEMBER"/>
    <property type="match status" value="1"/>
</dbReference>
<proteinExistence type="inferred from homology"/>
<dbReference type="InterPro" id="IPR017850">
    <property type="entry name" value="Alkaline_phosphatase_core_sf"/>
</dbReference>